<evidence type="ECO:0000313" key="2">
    <source>
        <dbReference type="Proteomes" id="UP001524501"/>
    </source>
</evidence>
<accession>A0ABT1QAQ5</accession>
<keyword evidence="2" id="KW-1185">Reference proteome</keyword>
<evidence type="ECO:0008006" key="3">
    <source>
        <dbReference type="Google" id="ProtNLM"/>
    </source>
</evidence>
<dbReference type="EMBL" id="JANFQF010000006">
    <property type="protein sequence ID" value="MCQ4119343.1"/>
    <property type="molecule type" value="Genomic_DNA"/>
</dbReference>
<protein>
    <recommendedName>
        <fullName evidence="3">DRTGG domain-containing protein</fullName>
    </recommendedName>
</protein>
<reference evidence="1 2" key="1">
    <citation type="submission" date="2022-07" db="EMBL/GenBank/DDBJ databases">
        <title>Degradation activity of malathion, p-nitrophenol and potential low-temperature adaptation strategy of Rhodococcus sp. FXJ9.536.</title>
        <authorList>
            <person name="Huang J."/>
            <person name="Huang Y."/>
        </authorList>
    </citation>
    <scope>NUCLEOTIDE SEQUENCE [LARGE SCALE GENOMIC DNA]</scope>
    <source>
        <strain evidence="1 2">FXJ9.536</strain>
    </source>
</reference>
<proteinExistence type="predicted"/>
<comment type="caution">
    <text evidence="1">The sequence shown here is derived from an EMBL/GenBank/DDBJ whole genome shotgun (WGS) entry which is preliminary data.</text>
</comment>
<evidence type="ECO:0000313" key="1">
    <source>
        <dbReference type="EMBL" id="MCQ4119343.1"/>
    </source>
</evidence>
<organism evidence="1 2">
    <name type="scientific">Rhodococcus tibetensis</name>
    <dbReference type="NCBI Taxonomy" id="2965064"/>
    <lineage>
        <taxon>Bacteria</taxon>
        <taxon>Bacillati</taxon>
        <taxon>Actinomycetota</taxon>
        <taxon>Actinomycetes</taxon>
        <taxon>Mycobacteriales</taxon>
        <taxon>Nocardiaceae</taxon>
        <taxon>Rhodococcus</taxon>
    </lineage>
</organism>
<dbReference type="Proteomes" id="UP001524501">
    <property type="component" value="Unassembled WGS sequence"/>
</dbReference>
<dbReference type="RefSeq" id="WP_255967505.1">
    <property type="nucleotide sequence ID" value="NZ_JANFQF010000006.1"/>
</dbReference>
<name>A0ABT1QAQ5_9NOCA</name>
<gene>
    <name evidence="1" type="ORF">NOF53_09180</name>
</gene>
<sequence length="92" mass="9997">MDALHGVRTLLFVGKPEAGTELNRWLELKRWASGRGIASITSCEGDVLCAIATEDVLDGLCTPSDAMVMQQARARRVPCVSVRNARLLEDAL</sequence>